<dbReference type="InterPro" id="IPR030678">
    <property type="entry name" value="Peptide/Ni-bd"/>
</dbReference>
<dbReference type="InterPro" id="IPR039424">
    <property type="entry name" value="SBP_5"/>
</dbReference>
<sequence length="560" mass="62980">MRSKAKWSLLLSIVLVLSLVLSACSGSKNSDSKKSGDSNALAKDQVLNAAIGQDIPTLDPTQQTDTTSGNVLQMVNAGLTRMHNDKYEFDMAAGEPKANADKTEFTFTLRDGIKWSDGKPVTAQDFVYGWQHENDPASKPAYNFLYASVGIKNASKIQNPKDPMYGKVQNLGIKATDDKTVVVTLDKPAPPFFLSILSQPQFYPLREDFIKAQGKNYAQDADKVLYNGPFVLQSWDHGKGWTYAKNKNYWNAKNIKLSKINVKVVKELATRVNLYKTGKIDTVFLSGDFIDSMKASNPKEFHTGMTSGTFFLYINQKTNKNFKNLNLRKAVNLAINKKDFVDVLMKDGSNASNYVVPKGFVKGPDGQDFRATADNDELKGSATDAKAYWEKAKKELGIKTLNINFLTPDGDSYKKWDEYIADQLQTNLKGVKVTINQQPWGNYLKLNQDFKFDLAFSGWFPDYQDPMTYLDMWTTDQPQNTTGWSNKKFDSLIKSAYNEKDPAKRWKYLQDAESVMLKDAPIVPMIQGGEAWVQKTYVKGIDYPLYGPQVDYTGVTITKH</sequence>
<dbReference type="PROSITE" id="PS51257">
    <property type="entry name" value="PROKAR_LIPOPROTEIN"/>
    <property type="match status" value="1"/>
</dbReference>
<dbReference type="RefSeq" id="WP_141189073.1">
    <property type="nucleotide sequence ID" value="NZ_JBHUMR010000008.1"/>
</dbReference>
<comment type="similarity">
    <text evidence="2">Belongs to the bacterial solute-binding protein 5 family.</text>
</comment>
<dbReference type="PANTHER" id="PTHR30290:SF10">
    <property type="entry name" value="PERIPLASMIC OLIGOPEPTIDE-BINDING PROTEIN-RELATED"/>
    <property type="match status" value="1"/>
</dbReference>
<evidence type="ECO:0000256" key="2">
    <source>
        <dbReference type="ARBA" id="ARBA00005695"/>
    </source>
</evidence>
<protein>
    <submittedName>
        <fullName evidence="7">Peptide ABC transporter substrate-binding protein</fullName>
    </submittedName>
</protein>
<feature type="signal peptide" evidence="5">
    <location>
        <begin position="1"/>
        <end position="23"/>
    </location>
</feature>
<keyword evidence="4 5" id="KW-0732">Signal</keyword>
<dbReference type="CDD" id="cd08504">
    <property type="entry name" value="PBP2_OppA"/>
    <property type="match status" value="1"/>
</dbReference>
<organism evidence="7 8">
    <name type="scientific">Terrilactibacillus laevilacticus</name>
    <dbReference type="NCBI Taxonomy" id="1380157"/>
    <lineage>
        <taxon>Bacteria</taxon>
        <taxon>Bacillati</taxon>
        <taxon>Bacillota</taxon>
        <taxon>Bacilli</taxon>
        <taxon>Bacillales</taxon>
        <taxon>Bacillaceae</taxon>
        <taxon>Terrilactibacillus</taxon>
    </lineage>
</organism>
<dbReference type="PIRSF" id="PIRSF002741">
    <property type="entry name" value="MppA"/>
    <property type="match status" value="1"/>
</dbReference>
<dbReference type="Gene3D" id="3.40.190.10">
    <property type="entry name" value="Periplasmic binding protein-like II"/>
    <property type="match status" value="1"/>
</dbReference>
<evidence type="ECO:0000256" key="3">
    <source>
        <dbReference type="ARBA" id="ARBA00022448"/>
    </source>
</evidence>
<keyword evidence="8" id="KW-1185">Reference proteome</keyword>
<dbReference type="InterPro" id="IPR000914">
    <property type="entry name" value="SBP_5_dom"/>
</dbReference>
<evidence type="ECO:0000256" key="4">
    <source>
        <dbReference type="ARBA" id="ARBA00022729"/>
    </source>
</evidence>
<evidence type="ECO:0000313" key="8">
    <source>
        <dbReference type="Proteomes" id="UP001597458"/>
    </source>
</evidence>
<dbReference type="Proteomes" id="UP001597458">
    <property type="component" value="Unassembled WGS sequence"/>
</dbReference>
<comment type="caution">
    <text evidence="7">The sequence shown here is derived from an EMBL/GenBank/DDBJ whole genome shotgun (WGS) entry which is preliminary data.</text>
</comment>
<feature type="domain" description="Solute-binding protein family 5" evidence="6">
    <location>
        <begin position="90"/>
        <end position="479"/>
    </location>
</feature>
<evidence type="ECO:0000259" key="6">
    <source>
        <dbReference type="Pfam" id="PF00496"/>
    </source>
</evidence>
<gene>
    <name evidence="7" type="ORF">ACFSTF_07260</name>
</gene>
<keyword evidence="3" id="KW-0813">Transport</keyword>
<accession>A0ABW5PQH1</accession>
<name>A0ABW5PQH1_9BACI</name>
<proteinExistence type="inferred from homology"/>
<dbReference type="Pfam" id="PF00496">
    <property type="entry name" value="SBP_bac_5"/>
    <property type="match status" value="1"/>
</dbReference>
<comment type="subcellular location">
    <subcellularLocation>
        <location evidence="1">Cell membrane</location>
        <topology evidence="1">Lipid-anchor</topology>
    </subcellularLocation>
</comment>
<dbReference type="SUPFAM" id="SSF53850">
    <property type="entry name" value="Periplasmic binding protein-like II"/>
    <property type="match status" value="1"/>
</dbReference>
<dbReference type="InterPro" id="IPR023765">
    <property type="entry name" value="SBP_5_CS"/>
</dbReference>
<reference evidence="8" key="1">
    <citation type="journal article" date="2019" name="Int. J. Syst. Evol. Microbiol.">
        <title>The Global Catalogue of Microorganisms (GCM) 10K type strain sequencing project: providing services to taxonomists for standard genome sequencing and annotation.</title>
        <authorList>
            <consortium name="The Broad Institute Genomics Platform"/>
            <consortium name="The Broad Institute Genome Sequencing Center for Infectious Disease"/>
            <person name="Wu L."/>
            <person name="Ma J."/>
        </authorList>
    </citation>
    <scope>NUCLEOTIDE SEQUENCE [LARGE SCALE GENOMIC DNA]</scope>
    <source>
        <strain evidence="8">TISTR 2241</strain>
    </source>
</reference>
<dbReference type="PROSITE" id="PS01040">
    <property type="entry name" value="SBP_BACTERIAL_5"/>
    <property type="match status" value="1"/>
</dbReference>
<evidence type="ECO:0000256" key="1">
    <source>
        <dbReference type="ARBA" id="ARBA00004193"/>
    </source>
</evidence>
<dbReference type="EMBL" id="JBHUMR010000008">
    <property type="protein sequence ID" value="MFD2617108.1"/>
    <property type="molecule type" value="Genomic_DNA"/>
</dbReference>
<dbReference type="PANTHER" id="PTHR30290">
    <property type="entry name" value="PERIPLASMIC BINDING COMPONENT OF ABC TRANSPORTER"/>
    <property type="match status" value="1"/>
</dbReference>
<evidence type="ECO:0000313" key="7">
    <source>
        <dbReference type="EMBL" id="MFD2617108.1"/>
    </source>
</evidence>
<dbReference type="Gene3D" id="3.90.76.10">
    <property type="entry name" value="Dipeptide-binding Protein, Domain 1"/>
    <property type="match status" value="1"/>
</dbReference>
<feature type="chain" id="PRO_5045969454" evidence="5">
    <location>
        <begin position="24"/>
        <end position="560"/>
    </location>
</feature>
<evidence type="ECO:0000256" key="5">
    <source>
        <dbReference type="SAM" id="SignalP"/>
    </source>
</evidence>
<dbReference type="Gene3D" id="3.10.105.10">
    <property type="entry name" value="Dipeptide-binding Protein, Domain 3"/>
    <property type="match status" value="1"/>
</dbReference>